<evidence type="ECO:0000256" key="1">
    <source>
        <dbReference type="ARBA" id="ARBA00022723"/>
    </source>
</evidence>
<comment type="caution">
    <text evidence="3">The sequence shown here is derived from an EMBL/GenBank/DDBJ whole genome shotgun (WGS) entry which is preliminary data.</text>
</comment>
<keyword evidence="4" id="KW-1185">Reference proteome</keyword>
<name>A0A540L0A5_MALBA</name>
<dbReference type="InterPro" id="IPR001128">
    <property type="entry name" value="Cyt_P450"/>
</dbReference>
<dbReference type="GO" id="GO:0020037">
    <property type="term" value="F:heme binding"/>
    <property type="evidence" value="ECO:0007669"/>
    <property type="project" value="InterPro"/>
</dbReference>
<evidence type="ECO:0008006" key="5">
    <source>
        <dbReference type="Google" id="ProtNLM"/>
    </source>
</evidence>
<dbReference type="GO" id="GO:0004497">
    <property type="term" value="F:monooxygenase activity"/>
    <property type="evidence" value="ECO:0007669"/>
    <property type="project" value="InterPro"/>
</dbReference>
<evidence type="ECO:0000313" key="4">
    <source>
        <dbReference type="Proteomes" id="UP000315295"/>
    </source>
</evidence>
<dbReference type="EMBL" id="VIEB01000833">
    <property type="protein sequence ID" value="TQD79917.1"/>
    <property type="molecule type" value="Genomic_DNA"/>
</dbReference>
<sequence>MEKAQQELEDVVGKHNIVEESHIDKLPYLQAVMKETLRLHLALPLLVFHCPSETCIVGGYTIPKGSGIFINVWAIHRYPSIWENPLEFNPERFLDIKWDYNGKTSTNFHLGQAEEYVLGL</sequence>
<reference evidence="3 4" key="1">
    <citation type="journal article" date="2019" name="G3 (Bethesda)">
        <title>Sequencing of a Wild Apple (Malus baccata) Genome Unravels the Differences Between Cultivated and Wild Apple Species Regarding Disease Resistance and Cold Tolerance.</title>
        <authorList>
            <person name="Chen X."/>
        </authorList>
    </citation>
    <scope>NUCLEOTIDE SEQUENCE [LARGE SCALE GENOMIC DNA]</scope>
    <source>
        <strain evidence="4">cv. Shandingzi</strain>
        <tissue evidence="3">Leaves</tissue>
    </source>
</reference>
<accession>A0A540L0A5</accession>
<keyword evidence="1" id="KW-0479">Metal-binding</keyword>
<dbReference type="PANTHER" id="PTHR47951:SF3">
    <property type="entry name" value="CYTOCHROME P450, FAMILY 706, SUBFAMILY A, POLYPEPTIDE 4"/>
    <property type="match status" value="1"/>
</dbReference>
<dbReference type="GO" id="GO:0005506">
    <property type="term" value="F:iron ion binding"/>
    <property type="evidence" value="ECO:0007669"/>
    <property type="project" value="InterPro"/>
</dbReference>
<dbReference type="Pfam" id="PF00067">
    <property type="entry name" value="p450"/>
    <property type="match status" value="1"/>
</dbReference>
<dbReference type="AlphaFoldDB" id="A0A540L0A5"/>
<protein>
    <recommendedName>
        <fullName evidence="5">Cytochrome P450</fullName>
    </recommendedName>
</protein>
<gene>
    <name evidence="3" type="ORF">C1H46_034549</name>
</gene>
<keyword evidence="2" id="KW-0408">Iron</keyword>
<dbReference type="Gene3D" id="1.10.630.10">
    <property type="entry name" value="Cytochrome P450"/>
    <property type="match status" value="1"/>
</dbReference>
<evidence type="ECO:0000256" key="2">
    <source>
        <dbReference type="ARBA" id="ARBA00023004"/>
    </source>
</evidence>
<dbReference type="SUPFAM" id="SSF48264">
    <property type="entry name" value="Cytochrome P450"/>
    <property type="match status" value="1"/>
</dbReference>
<dbReference type="PANTHER" id="PTHR47951">
    <property type="entry name" value="OS08G0547900 PROTEIN"/>
    <property type="match status" value="1"/>
</dbReference>
<proteinExistence type="predicted"/>
<dbReference type="GO" id="GO:0016705">
    <property type="term" value="F:oxidoreductase activity, acting on paired donors, with incorporation or reduction of molecular oxygen"/>
    <property type="evidence" value="ECO:0007669"/>
    <property type="project" value="InterPro"/>
</dbReference>
<dbReference type="Proteomes" id="UP000315295">
    <property type="component" value="Unassembled WGS sequence"/>
</dbReference>
<dbReference type="InterPro" id="IPR036396">
    <property type="entry name" value="Cyt_P450_sf"/>
</dbReference>
<dbReference type="STRING" id="106549.A0A540L0A5"/>
<organism evidence="3 4">
    <name type="scientific">Malus baccata</name>
    <name type="common">Siberian crab apple</name>
    <name type="synonym">Pyrus baccata</name>
    <dbReference type="NCBI Taxonomy" id="106549"/>
    <lineage>
        <taxon>Eukaryota</taxon>
        <taxon>Viridiplantae</taxon>
        <taxon>Streptophyta</taxon>
        <taxon>Embryophyta</taxon>
        <taxon>Tracheophyta</taxon>
        <taxon>Spermatophyta</taxon>
        <taxon>Magnoliopsida</taxon>
        <taxon>eudicotyledons</taxon>
        <taxon>Gunneridae</taxon>
        <taxon>Pentapetalae</taxon>
        <taxon>rosids</taxon>
        <taxon>fabids</taxon>
        <taxon>Rosales</taxon>
        <taxon>Rosaceae</taxon>
        <taxon>Amygdaloideae</taxon>
        <taxon>Maleae</taxon>
        <taxon>Malus</taxon>
    </lineage>
</organism>
<evidence type="ECO:0000313" key="3">
    <source>
        <dbReference type="EMBL" id="TQD79917.1"/>
    </source>
</evidence>
<dbReference type="InterPro" id="IPR002403">
    <property type="entry name" value="Cyt_P450_E_grp-IV"/>
</dbReference>
<dbReference type="PRINTS" id="PR00465">
    <property type="entry name" value="EP450IV"/>
</dbReference>